<dbReference type="InterPro" id="IPR000620">
    <property type="entry name" value="EamA_dom"/>
</dbReference>
<accession>X0ZUT2</accession>
<feature type="domain" description="EamA" evidence="2">
    <location>
        <begin position="17"/>
        <end position="149"/>
    </location>
</feature>
<feature type="transmembrane region" description="Helical" evidence="1">
    <location>
        <begin position="193"/>
        <end position="215"/>
    </location>
</feature>
<dbReference type="PANTHER" id="PTHR12715">
    <property type="entry name" value="TRANSPORTER, DRUG/METABOLITE EXPORTER FAMILY"/>
    <property type="match status" value="1"/>
</dbReference>
<gene>
    <name evidence="3" type="ORF">S01H4_02402</name>
</gene>
<dbReference type="GO" id="GO:0016020">
    <property type="term" value="C:membrane"/>
    <property type="evidence" value="ECO:0007669"/>
    <property type="project" value="InterPro"/>
</dbReference>
<proteinExistence type="predicted"/>
<feature type="transmembrane region" description="Helical" evidence="1">
    <location>
        <begin position="101"/>
        <end position="126"/>
    </location>
</feature>
<dbReference type="EMBL" id="BART01000519">
    <property type="protein sequence ID" value="GAG73199.1"/>
    <property type="molecule type" value="Genomic_DNA"/>
</dbReference>
<dbReference type="InterPro" id="IPR037185">
    <property type="entry name" value="EmrE-like"/>
</dbReference>
<feature type="transmembrane region" description="Helical" evidence="1">
    <location>
        <begin position="76"/>
        <end position="95"/>
    </location>
</feature>
<sequence>MNENKSNFTNFSKLKFVITITILVVVWAFAFLFIKIGLEELSFVNLTIMRFLIACLVLILILFFQKKRFSKLHKKDIVPIFLLGFFGVIVYHLGLNYGEQFISPAAASLIIATVPVEIIILSTIFLKEKIGLKKLIGVIIALCGVVVISIWGKAGASIHIEYISAVLAVLIAAIMSALYTIAGKKLLTRYSALSLTTYAMLLGSLGLTPFIRGSLLDQILKMSMTGWFAVIFLRFLNTAVGYWFMVYCFENKKCK</sequence>
<feature type="transmembrane region" description="Helical" evidence="1">
    <location>
        <begin position="162"/>
        <end position="181"/>
    </location>
</feature>
<dbReference type="SUPFAM" id="SSF103481">
    <property type="entry name" value="Multidrug resistance efflux transporter EmrE"/>
    <property type="match status" value="1"/>
</dbReference>
<dbReference type="InterPro" id="IPR052756">
    <property type="entry name" value="Alkyne_AA_exporter"/>
</dbReference>
<reference evidence="3" key="1">
    <citation type="journal article" date="2014" name="Front. Microbiol.">
        <title>High frequency of phylogenetically diverse reductive dehalogenase-homologous genes in deep subseafloor sedimentary metagenomes.</title>
        <authorList>
            <person name="Kawai M."/>
            <person name="Futagami T."/>
            <person name="Toyoda A."/>
            <person name="Takaki Y."/>
            <person name="Nishi S."/>
            <person name="Hori S."/>
            <person name="Arai W."/>
            <person name="Tsubouchi T."/>
            <person name="Morono Y."/>
            <person name="Uchiyama I."/>
            <person name="Ito T."/>
            <person name="Fujiyama A."/>
            <person name="Inagaki F."/>
            <person name="Takami H."/>
        </authorList>
    </citation>
    <scope>NUCLEOTIDE SEQUENCE</scope>
    <source>
        <strain evidence="3">Expedition CK06-06</strain>
    </source>
</reference>
<name>X0ZUT2_9ZZZZ</name>
<dbReference type="PANTHER" id="PTHR12715:SF4">
    <property type="entry name" value="EAMA DOMAIN-CONTAINING PROTEIN"/>
    <property type="match status" value="1"/>
</dbReference>
<feature type="domain" description="EamA" evidence="2">
    <location>
        <begin position="164"/>
        <end position="250"/>
    </location>
</feature>
<keyword evidence="1" id="KW-0472">Membrane</keyword>
<organism evidence="3">
    <name type="scientific">marine sediment metagenome</name>
    <dbReference type="NCBI Taxonomy" id="412755"/>
    <lineage>
        <taxon>unclassified sequences</taxon>
        <taxon>metagenomes</taxon>
        <taxon>ecological metagenomes</taxon>
    </lineage>
</organism>
<evidence type="ECO:0000256" key="1">
    <source>
        <dbReference type="SAM" id="Phobius"/>
    </source>
</evidence>
<keyword evidence="1" id="KW-1133">Transmembrane helix</keyword>
<feature type="transmembrane region" description="Helical" evidence="1">
    <location>
        <begin position="16"/>
        <end position="37"/>
    </location>
</feature>
<dbReference type="AlphaFoldDB" id="X0ZUT2"/>
<evidence type="ECO:0000259" key="2">
    <source>
        <dbReference type="Pfam" id="PF00892"/>
    </source>
</evidence>
<evidence type="ECO:0000313" key="3">
    <source>
        <dbReference type="EMBL" id="GAG73199.1"/>
    </source>
</evidence>
<feature type="transmembrane region" description="Helical" evidence="1">
    <location>
        <begin position="135"/>
        <end position="156"/>
    </location>
</feature>
<keyword evidence="1" id="KW-0812">Transmembrane</keyword>
<dbReference type="Pfam" id="PF00892">
    <property type="entry name" value="EamA"/>
    <property type="match status" value="2"/>
</dbReference>
<feature type="transmembrane region" description="Helical" evidence="1">
    <location>
        <begin position="43"/>
        <end position="64"/>
    </location>
</feature>
<protein>
    <recommendedName>
        <fullName evidence="2">EamA domain-containing protein</fullName>
    </recommendedName>
</protein>
<feature type="transmembrane region" description="Helical" evidence="1">
    <location>
        <begin position="227"/>
        <end position="249"/>
    </location>
</feature>
<comment type="caution">
    <text evidence="3">The sequence shown here is derived from an EMBL/GenBank/DDBJ whole genome shotgun (WGS) entry which is preliminary data.</text>
</comment>